<sequence>MSKPMLQIALDNLSSDSAITDAKKAAKYLDVLEVGTILLASEGKNAIKKIKEEFPDKIIVADGEIADAGSVFGKMFFENGADFTTVICAAETSTLKQTIETSKNYPNKDVQVEMTTHFTWEQVKEWQSVGLKQVVWHRSRDAQKDGAKWDEKNINTVRKLAEMGFKVTVTGGIEKEDIKLFKGIPIYIFIAGRSIRDAANPELAAKELQDEISKYWS</sequence>
<evidence type="ECO:0000256" key="2">
    <source>
        <dbReference type="ARBA" id="ARBA00023277"/>
    </source>
</evidence>
<dbReference type="InterPro" id="IPR041710">
    <property type="entry name" value="HPS/KGPDC"/>
</dbReference>
<dbReference type="eggNOG" id="COG0269">
    <property type="taxonomic scope" value="Bacteria"/>
</dbReference>
<dbReference type="GO" id="GO:0004590">
    <property type="term" value="F:orotidine-5'-phosphate decarboxylase activity"/>
    <property type="evidence" value="ECO:0007669"/>
    <property type="project" value="InterPro"/>
</dbReference>
<proteinExistence type="predicted"/>
<keyword evidence="5" id="KW-1185">Reference proteome</keyword>
<dbReference type="Proteomes" id="UP000002522">
    <property type="component" value="Chromosome"/>
</dbReference>
<name>Q8EV49_MALP2</name>
<dbReference type="STRING" id="272633.gene:10731841"/>
<keyword evidence="2" id="KW-0119">Carbohydrate metabolism</keyword>
<dbReference type="Gene3D" id="3.20.20.70">
    <property type="entry name" value="Aldolase class I"/>
    <property type="match status" value="1"/>
</dbReference>
<dbReference type="PANTHER" id="PTHR35039">
    <property type="entry name" value="3-KETO-L-GULONATE-6-PHOSPHATE DECARBOXYLASE SGBH-RELATED"/>
    <property type="match status" value="1"/>
</dbReference>
<dbReference type="AlphaFoldDB" id="Q8EV49"/>
<feature type="domain" description="Orotidine 5'-phosphate decarboxylase" evidence="3">
    <location>
        <begin position="5"/>
        <end position="208"/>
    </location>
</feature>
<dbReference type="GO" id="GO:0019854">
    <property type="term" value="P:L-ascorbic acid catabolic process"/>
    <property type="evidence" value="ECO:0007669"/>
    <property type="project" value="TreeGrafter"/>
</dbReference>
<dbReference type="CDD" id="cd04726">
    <property type="entry name" value="KGPDC_HPS"/>
    <property type="match status" value="1"/>
</dbReference>
<organism evidence="4 5">
    <name type="scientific">Malacoplasma penetrans (strain HF-2)</name>
    <name type="common">Mycoplasma penetrans</name>
    <dbReference type="NCBI Taxonomy" id="272633"/>
    <lineage>
        <taxon>Bacteria</taxon>
        <taxon>Bacillati</taxon>
        <taxon>Mycoplasmatota</taxon>
        <taxon>Mycoplasmoidales</taxon>
        <taxon>Mycoplasmoidaceae</taxon>
        <taxon>Malacoplasma</taxon>
    </lineage>
</organism>
<dbReference type="NCBIfam" id="NF009832">
    <property type="entry name" value="PRK13306.1"/>
    <property type="match status" value="1"/>
</dbReference>
<keyword evidence="1" id="KW-0456">Lyase</keyword>
<dbReference type="HOGENOM" id="CLU_081825_0_0_14"/>
<evidence type="ECO:0000313" key="4">
    <source>
        <dbReference type="EMBL" id="BAC44512.1"/>
    </source>
</evidence>
<dbReference type="EMBL" id="BA000026">
    <property type="protein sequence ID" value="BAC44512.1"/>
    <property type="molecule type" value="Genomic_DNA"/>
</dbReference>
<dbReference type="PANTHER" id="PTHR35039:SF3">
    <property type="entry name" value="3-KETO-L-GULONATE-6-PHOSPHATE DECARBOXYLASE SGBH-RELATED"/>
    <property type="match status" value="1"/>
</dbReference>
<evidence type="ECO:0000313" key="5">
    <source>
        <dbReference type="Proteomes" id="UP000002522"/>
    </source>
</evidence>
<dbReference type="FunCoup" id="Q8EV49">
    <property type="interactions" value="35"/>
</dbReference>
<dbReference type="SUPFAM" id="SSF51366">
    <property type="entry name" value="Ribulose-phoshate binding barrel"/>
    <property type="match status" value="1"/>
</dbReference>
<protein>
    <submittedName>
        <fullName evidence="4">Hexulose-6-phosphate synthase</fullName>
    </submittedName>
</protein>
<dbReference type="FunFam" id="3.20.20.70:FF:000022">
    <property type="entry name" value="3-keto-L-gulonate-6-phosphate decarboxylase UlaD"/>
    <property type="match status" value="1"/>
</dbReference>
<reference evidence="4 5" key="1">
    <citation type="journal article" date="2002" name="Nucleic Acids Res.">
        <title>The complete genomic sequence of Mycoplasma penetrans, an intracellular bacterial pathogen in humans.</title>
        <authorList>
            <person name="Sasaki Y."/>
            <person name="Ishikawa J."/>
            <person name="Yamashita A."/>
            <person name="Oshima K."/>
            <person name="Kenri T."/>
            <person name="Furuya K."/>
            <person name="Yoshino C."/>
            <person name="Horino A."/>
            <person name="Shiba T."/>
            <person name="Sasaki T."/>
            <person name="Hattori M."/>
        </authorList>
    </citation>
    <scope>NUCLEOTIDE SEQUENCE [LARGE SCALE GENOMIC DNA]</scope>
    <source>
        <strain evidence="4 5">HF-2</strain>
    </source>
</reference>
<dbReference type="GO" id="GO:0006207">
    <property type="term" value="P:'de novo' pyrimidine nucleobase biosynthetic process"/>
    <property type="evidence" value="ECO:0007669"/>
    <property type="project" value="InterPro"/>
</dbReference>
<dbReference type="InParanoid" id="Q8EV49"/>
<gene>
    <name evidence="4" type="ordered locus">MYPE7180</name>
</gene>
<accession>Q8EV49</accession>
<dbReference type="InterPro" id="IPR013785">
    <property type="entry name" value="Aldolase_TIM"/>
</dbReference>
<dbReference type="Pfam" id="PF00215">
    <property type="entry name" value="OMPdecase"/>
    <property type="match status" value="1"/>
</dbReference>
<evidence type="ECO:0000259" key="3">
    <source>
        <dbReference type="SMART" id="SM00934"/>
    </source>
</evidence>
<dbReference type="GO" id="GO:0033982">
    <property type="term" value="F:3-dehydro-L-gulonate-6-phosphate decarboxylase activity"/>
    <property type="evidence" value="ECO:0007669"/>
    <property type="project" value="TreeGrafter"/>
</dbReference>
<dbReference type="InterPro" id="IPR001754">
    <property type="entry name" value="OMPdeCOase_dom"/>
</dbReference>
<dbReference type="InterPro" id="IPR011060">
    <property type="entry name" value="RibuloseP-bd_barrel"/>
</dbReference>
<dbReference type="KEGG" id="mpe:MYPE7180"/>
<evidence type="ECO:0000256" key="1">
    <source>
        <dbReference type="ARBA" id="ARBA00023239"/>
    </source>
</evidence>
<dbReference type="SMART" id="SM00934">
    <property type="entry name" value="OMPdecase"/>
    <property type="match status" value="1"/>
</dbReference>
<dbReference type="RefSeq" id="WP_011077541.1">
    <property type="nucleotide sequence ID" value="NC_004432.1"/>
</dbReference>